<evidence type="ECO:0000313" key="1">
    <source>
        <dbReference type="EMBL" id="EKE29274.1"/>
    </source>
</evidence>
<reference evidence="1" key="1">
    <citation type="journal article" date="2012" name="Science">
        <title>Fermentation, hydrogen, and sulfur metabolism in multiple uncultivated bacterial phyla.</title>
        <authorList>
            <person name="Wrighton K.C."/>
            <person name="Thomas B.C."/>
            <person name="Sharon I."/>
            <person name="Miller C.S."/>
            <person name="Castelle C.J."/>
            <person name="VerBerkmoes N.C."/>
            <person name="Wilkins M.J."/>
            <person name="Hettich R.L."/>
            <person name="Lipton M.S."/>
            <person name="Williams K.H."/>
            <person name="Long P.E."/>
            <person name="Banfield J.F."/>
        </authorList>
    </citation>
    <scope>NUCLEOTIDE SEQUENCE [LARGE SCALE GENOMIC DNA]</scope>
</reference>
<proteinExistence type="predicted"/>
<gene>
    <name evidence="1" type="ORF">ACD_2C00194G0001</name>
</gene>
<protein>
    <submittedName>
        <fullName evidence="1">Uncharacterized protein</fullName>
    </submittedName>
</protein>
<accession>K2GFZ7</accession>
<dbReference type="AlphaFoldDB" id="K2GFZ7"/>
<dbReference type="EMBL" id="AMFJ01000194">
    <property type="protein sequence ID" value="EKE29274.1"/>
    <property type="molecule type" value="Genomic_DNA"/>
</dbReference>
<name>K2GFZ7_9BACT</name>
<sequence length="79" mass="9549">MKKYTFRIYWFYRLCQILRCFFLHHPELISGSISLILQIPKLPPSMLRLILTSKTPWYIHSDQKQMIALPLRTGPWLMQ</sequence>
<organism evidence="1">
    <name type="scientific">uncultured bacterium</name>
    <name type="common">gcode 4</name>
    <dbReference type="NCBI Taxonomy" id="1234023"/>
    <lineage>
        <taxon>Bacteria</taxon>
        <taxon>environmental samples</taxon>
    </lineage>
</organism>
<comment type="caution">
    <text evidence="1">The sequence shown here is derived from an EMBL/GenBank/DDBJ whole genome shotgun (WGS) entry which is preliminary data.</text>
</comment>